<keyword evidence="3" id="KW-1185">Reference proteome</keyword>
<organism evidence="2 3">
    <name type="scientific">Orenia metallireducens</name>
    <dbReference type="NCBI Taxonomy" id="1413210"/>
    <lineage>
        <taxon>Bacteria</taxon>
        <taxon>Bacillati</taxon>
        <taxon>Bacillota</taxon>
        <taxon>Clostridia</taxon>
        <taxon>Halanaerobiales</taxon>
        <taxon>Halobacteroidaceae</taxon>
        <taxon>Orenia</taxon>
    </lineage>
</organism>
<evidence type="ECO:0000259" key="1">
    <source>
        <dbReference type="PROSITE" id="PS50883"/>
    </source>
</evidence>
<reference evidence="3" key="1">
    <citation type="submission" date="2016-07" db="EMBL/GenBank/DDBJ databases">
        <authorList>
            <person name="Florea S."/>
            <person name="Webb J.S."/>
            <person name="Jaromczyk J."/>
            <person name="Schardl C.L."/>
        </authorList>
    </citation>
    <scope>NUCLEOTIDE SEQUENCE [LARGE SCALE GENOMIC DNA]</scope>
    <source>
        <strain evidence="3">Z6</strain>
    </source>
</reference>
<reference evidence="2 3" key="2">
    <citation type="submission" date="2016-08" db="EMBL/GenBank/DDBJ databases">
        <title>Orenia metallireducens sp. nov. strain Z6, a Novel Metal-reducing Firmicute from the Deep Subsurface.</title>
        <authorList>
            <person name="Maxim B.I."/>
            <person name="Kenneth K."/>
            <person name="Flynn T.M."/>
            <person name="Oloughlin E.J."/>
            <person name="Locke R.A."/>
            <person name="Weber J.R."/>
            <person name="Egan S.M."/>
            <person name="Mackie R.I."/>
            <person name="Cann I.K."/>
        </authorList>
    </citation>
    <scope>NUCLEOTIDE SEQUENCE [LARGE SCALE GENOMIC DNA]</scope>
    <source>
        <strain evidence="2 3">Z6</strain>
    </source>
</reference>
<dbReference type="SMART" id="SM00052">
    <property type="entry name" value="EAL"/>
    <property type="match status" value="1"/>
</dbReference>
<dbReference type="SUPFAM" id="SSF141868">
    <property type="entry name" value="EAL domain-like"/>
    <property type="match status" value="1"/>
</dbReference>
<evidence type="ECO:0000313" key="3">
    <source>
        <dbReference type="Proteomes" id="UP000093514"/>
    </source>
</evidence>
<dbReference type="GO" id="GO:0071111">
    <property type="term" value="F:cyclic-guanylate-specific phosphodiesterase activity"/>
    <property type="evidence" value="ECO:0007669"/>
    <property type="project" value="InterPro"/>
</dbReference>
<comment type="caution">
    <text evidence="2">The sequence shown here is derived from an EMBL/GenBank/DDBJ whole genome shotgun (WGS) entry which is preliminary data.</text>
</comment>
<dbReference type="AlphaFoldDB" id="A0A1C0ACK8"/>
<evidence type="ECO:0000313" key="2">
    <source>
        <dbReference type="EMBL" id="OCL28098.1"/>
    </source>
</evidence>
<dbReference type="Pfam" id="PF00563">
    <property type="entry name" value="EAL"/>
    <property type="match status" value="1"/>
</dbReference>
<dbReference type="InterPro" id="IPR035919">
    <property type="entry name" value="EAL_sf"/>
</dbReference>
<proteinExistence type="predicted"/>
<sequence length="420" mass="48239">MVYLREYKTISIDHISKLVHHQGKQLVGTFNDYHLHTAVQPIFSLAHKRVVGYEALVRVKAIKEKWVSPAELFNNRYTEVQSILLDRLCRFLHIHNFTSLEDDLNWLFLNVSPQTIINGKNYGGFFTELLEKTRFPSHRIVIEIVEYPIEDNDLLLETVDFYRKLGCLIAIDDFGAGHSNFDRIWKLNPDIVKLDRSMVVGATEDKKIRKVLGGIVSLLHQTGALVLVEGIESKEQTMIAMESGVDFVQGYFFARPTTELNKPLDNLPSFDNIFEDYKNNILVQETNSKSTYQHYYPKFEITINNLIKGKALDDACQDLLADDTVMRCYLLMTDGLQVGNTVLADSIFNKNDIRFKPLEDANSADWFRRHYLRKAVLHPEQLQVSEPYLSITGAHMCVTLSMMFSTPSGYRVLCCDLNVE</sequence>
<dbReference type="Proteomes" id="UP000093514">
    <property type="component" value="Unassembled WGS sequence"/>
</dbReference>
<dbReference type="InterPro" id="IPR050706">
    <property type="entry name" value="Cyclic-di-GMP_PDE-like"/>
</dbReference>
<dbReference type="SUPFAM" id="SSF103190">
    <property type="entry name" value="Sensory domain-like"/>
    <property type="match status" value="1"/>
</dbReference>
<feature type="domain" description="EAL" evidence="1">
    <location>
        <begin position="19"/>
        <end position="270"/>
    </location>
</feature>
<dbReference type="Gene3D" id="3.30.450.20">
    <property type="entry name" value="PAS domain"/>
    <property type="match status" value="1"/>
</dbReference>
<name>A0A1C0ACK8_9FIRM</name>
<protein>
    <recommendedName>
        <fullName evidence="1">EAL domain-containing protein</fullName>
    </recommendedName>
</protein>
<dbReference type="CDD" id="cd01948">
    <property type="entry name" value="EAL"/>
    <property type="match status" value="1"/>
</dbReference>
<dbReference type="InterPro" id="IPR001633">
    <property type="entry name" value="EAL_dom"/>
</dbReference>
<accession>A0A1C0ACK8</accession>
<gene>
    <name evidence="2" type="ORF">U472_02575</name>
</gene>
<dbReference type="PROSITE" id="PS50883">
    <property type="entry name" value="EAL"/>
    <property type="match status" value="1"/>
</dbReference>
<dbReference type="EMBL" id="LWDV01000006">
    <property type="protein sequence ID" value="OCL28098.1"/>
    <property type="molecule type" value="Genomic_DNA"/>
</dbReference>
<dbReference type="PANTHER" id="PTHR33121">
    <property type="entry name" value="CYCLIC DI-GMP PHOSPHODIESTERASE PDEF"/>
    <property type="match status" value="1"/>
</dbReference>
<dbReference type="PANTHER" id="PTHR33121:SF76">
    <property type="entry name" value="SIGNALING PROTEIN"/>
    <property type="match status" value="1"/>
</dbReference>
<dbReference type="InterPro" id="IPR029151">
    <property type="entry name" value="Sensor-like_sf"/>
</dbReference>
<dbReference type="Gene3D" id="3.20.20.450">
    <property type="entry name" value="EAL domain"/>
    <property type="match status" value="1"/>
</dbReference>